<evidence type="ECO:0000313" key="2">
    <source>
        <dbReference type="EMBL" id="KAL0575857.1"/>
    </source>
</evidence>
<dbReference type="EMBL" id="JBAHYK010000267">
    <property type="protein sequence ID" value="KAL0575857.1"/>
    <property type="molecule type" value="Genomic_DNA"/>
</dbReference>
<proteinExistence type="predicted"/>
<feature type="domain" description="F-box" evidence="1">
    <location>
        <begin position="220"/>
        <end position="279"/>
    </location>
</feature>
<evidence type="ECO:0000313" key="3">
    <source>
        <dbReference type="Proteomes" id="UP001465976"/>
    </source>
</evidence>
<organism evidence="2 3">
    <name type="scientific">Marasmius crinis-equi</name>
    <dbReference type="NCBI Taxonomy" id="585013"/>
    <lineage>
        <taxon>Eukaryota</taxon>
        <taxon>Fungi</taxon>
        <taxon>Dikarya</taxon>
        <taxon>Basidiomycota</taxon>
        <taxon>Agaricomycotina</taxon>
        <taxon>Agaricomycetes</taxon>
        <taxon>Agaricomycetidae</taxon>
        <taxon>Agaricales</taxon>
        <taxon>Marasmiineae</taxon>
        <taxon>Marasmiaceae</taxon>
        <taxon>Marasmius</taxon>
    </lineage>
</organism>
<dbReference type="PROSITE" id="PS50181">
    <property type="entry name" value="FBOX"/>
    <property type="match status" value="1"/>
</dbReference>
<dbReference type="Gene3D" id="1.20.1280.50">
    <property type="match status" value="1"/>
</dbReference>
<protein>
    <recommendedName>
        <fullName evidence="1">F-box domain-containing protein</fullName>
    </recommendedName>
</protein>
<gene>
    <name evidence="2" type="ORF">V5O48_006107</name>
</gene>
<evidence type="ECO:0000259" key="1">
    <source>
        <dbReference type="PROSITE" id="PS50181"/>
    </source>
</evidence>
<sequence>MRTRNGGFYVCESTAWVSERKWEGHLLLTVVRVRWQRKVLLLNGLAVARKRIPFELTKNENEVHRDGGGKAREVTQPRKIGLGAVTHDVDASLGIVIRDNEHNHQNRIFLDRIKVEPQPIHIWYLSGTDLGTCVYKKPPLTMNIIFPDIDQLCTSDAPLAPAELADLLRAGTAPPFSRDQSSRYIQGLQHNTKLLQRCIQHLRGQEAAHHRDIARYKSLHAPVRKLPPEILRRIFDFACAEDHLPEHDWKCPTTAFCLSSVCNRWREITLRSPELWARLSLVLNEAAIHRTRLAISRSQQHPLSLRLIGMICEGPAAIGLFRFLVEHAARWVYVNLGDLAPYFISALPTFGDTPLLESVVCKTWRAGGFCERLSHHPRLRHVTYQFDGIFDDHRDADYLPWEMIRHLELEYDWVESLPLSLETLGLGVSLHSAVYRCEAILPNHSPYSTLPDAEPLDPVISELSMLTARLHGAKGFHDLLHDFFQGLTLPRLTNLIIVCEEQDDDQVPYLPRSAISECIIRSGCDLTALVLEGICVREHELVALLKVTPSLHAFTFCERRTSACRVPFPVHKTVTTSFIKRLEAPLLDPNTFSSQFPLLTKLTCLKLVVQSHFDSDQGFVEMVKSRWDRPYGNTYSYPTERLRTVVLHVVNRTLVEESYESLKMTDKEGMMVTVVGGGIRVV</sequence>
<keyword evidence="3" id="KW-1185">Reference proteome</keyword>
<name>A0ABR3FKD2_9AGAR</name>
<reference evidence="2 3" key="1">
    <citation type="submission" date="2024-02" db="EMBL/GenBank/DDBJ databases">
        <title>A draft genome for the cacao thread blight pathogen Marasmius crinis-equi.</title>
        <authorList>
            <person name="Cohen S.P."/>
            <person name="Baruah I.K."/>
            <person name="Amoako-Attah I."/>
            <person name="Bukari Y."/>
            <person name="Meinhardt L.W."/>
            <person name="Bailey B.A."/>
        </authorList>
    </citation>
    <scope>NUCLEOTIDE SEQUENCE [LARGE SCALE GENOMIC DNA]</scope>
    <source>
        <strain evidence="2 3">GH-76</strain>
    </source>
</reference>
<comment type="caution">
    <text evidence="2">The sequence shown here is derived from an EMBL/GenBank/DDBJ whole genome shotgun (WGS) entry which is preliminary data.</text>
</comment>
<dbReference type="InterPro" id="IPR001810">
    <property type="entry name" value="F-box_dom"/>
</dbReference>
<dbReference type="Proteomes" id="UP001465976">
    <property type="component" value="Unassembled WGS sequence"/>
</dbReference>
<dbReference type="Pfam" id="PF12937">
    <property type="entry name" value="F-box-like"/>
    <property type="match status" value="1"/>
</dbReference>
<accession>A0ABR3FKD2</accession>